<dbReference type="RefSeq" id="WP_138044356.1">
    <property type="nucleotide sequence ID" value="NZ_VBZC01000007.1"/>
</dbReference>
<keyword evidence="3" id="KW-0378">Hydrolase</keyword>
<protein>
    <submittedName>
        <fullName evidence="3">Amidohydrolase</fullName>
    </submittedName>
</protein>
<dbReference type="GO" id="GO:0016831">
    <property type="term" value="F:carboxy-lyase activity"/>
    <property type="evidence" value="ECO:0007669"/>
    <property type="project" value="InterPro"/>
</dbReference>
<dbReference type="GO" id="GO:0019748">
    <property type="term" value="P:secondary metabolic process"/>
    <property type="evidence" value="ECO:0007669"/>
    <property type="project" value="TreeGrafter"/>
</dbReference>
<dbReference type="PANTHER" id="PTHR21240">
    <property type="entry name" value="2-AMINO-3-CARBOXYLMUCONATE-6-SEMIALDEHYDE DECARBOXYLASE"/>
    <property type="match status" value="1"/>
</dbReference>
<dbReference type="SUPFAM" id="SSF51556">
    <property type="entry name" value="Metallo-dependent hydrolases"/>
    <property type="match status" value="1"/>
</dbReference>
<dbReference type="Gene3D" id="3.20.20.140">
    <property type="entry name" value="Metal-dependent hydrolases"/>
    <property type="match status" value="1"/>
</dbReference>
<name>A0A5R9G4X1_9ACTN</name>
<evidence type="ECO:0000313" key="4">
    <source>
        <dbReference type="Proteomes" id="UP000305906"/>
    </source>
</evidence>
<keyword evidence="1" id="KW-0456">Lyase</keyword>
<dbReference type="EMBL" id="VBZC01000007">
    <property type="protein sequence ID" value="TLS46595.1"/>
    <property type="molecule type" value="Genomic_DNA"/>
</dbReference>
<gene>
    <name evidence="3" type="ORF">FE633_07780</name>
</gene>
<dbReference type="PANTHER" id="PTHR21240:SF30">
    <property type="entry name" value="AMIDOHYDROLASE-RELATED DOMAIN-CONTAINING PROTEIN-RELATED"/>
    <property type="match status" value="1"/>
</dbReference>
<reference evidence="3 4" key="1">
    <citation type="submission" date="2019-05" db="EMBL/GenBank/DDBJ databases">
        <title>Streptomyces sp. NEAU-C151, a novel actinomycete isolated from soil.</title>
        <authorList>
            <person name="Han L."/>
            <person name="Jiang H."/>
        </authorList>
    </citation>
    <scope>NUCLEOTIDE SEQUENCE [LARGE SCALE GENOMIC DNA]</scope>
    <source>
        <strain evidence="3 4">NEAU-C151</strain>
    </source>
</reference>
<organism evidence="3 4">
    <name type="scientific">Streptomyces montanus</name>
    <dbReference type="NCBI Taxonomy" id="2580423"/>
    <lineage>
        <taxon>Bacteria</taxon>
        <taxon>Bacillati</taxon>
        <taxon>Actinomycetota</taxon>
        <taxon>Actinomycetes</taxon>
        <taxon>Kitasatosporales</taxon>
        <taxon>Streptomycetaceae</taxon>
        <taxon>Streptomyces</taxon>
    </lineage>
</organism>
<evidence type="ECO:0000256" key="1">
    <source>
        <dbReference type="ARBA" id="ARBA00023239"/>
    </source>
</evidence>
<dbReference type="AlphaFoldDB" id="A0A5R9G4X1"/>
<feature type="domain" description="Amidohydrolase-related" evidence="2">
    <location>
        <begin position="41"/>
        <end position="319"/>
    </location>
</feature>
<accession>A0A5R9G4X1</accession>
<sequence>MKLIALEEHFVTADLVGYGASTASIAQPGAWAEASRRLLDLVDERIPEMDAAGLDMQVLSLNAPGIQAEKDAAVAVAKAVTVNDFLAGVIAEHPERFGGFCALPLQNPAAAADELERAVTQLGMRGALVNAHTHGTYLDDPSIRVVWERAEALDVPLYLHPANGVDTAHVLSGHPELVGPMWSWGVDTATHVLRMIFGGVFDDFPKAKLLLGHMGEGLPFVLWRMDSRWAFHAHHGIELARGVPSAYLRENVWITTSGVCSAPPLMAALLSLGADRILFGTDYPFESMSVATDFLRTAPISEADRAKIAHLNAERLLGLAASTDAELVTV</sequence>
<evidence type="ECO:0000313" key="3">
    <source>
        <dbReference type="EMBL" id="TLS46595.1"/>
    </source>
</evidence>
<proteinExistence type="predicted"/>
<dbReference type="Proteomes" id="UP000305906">
    <property type="component" value="Unassembled WGS sequence"/>
</dbReference>
<dbReference type="InterPro" id="IPR032465">
    <property type="entry name" value="ACMSD"/>
</dbReference>
<dbReference type="GO" id="GO:0016787">
    <property type="term" value="F:hydrolase activity"/>
    <property type="evidence" value="ECO:0007669"/>
    <property type="project" value="UniProtKB-KW"/>
</dbReference>
<evidence type="ECO:0000259" key="2">
    <source>
        <dbReference type="Pfam" id="PF04909"/>
    </source>
</evidence>
<dbReference type="Pfam" id="PF04909">
    <property type="entry name" value="Amidohydro_2"/>
    <property type="match status" value="1"/>
</dbReference>
<comment type="caution">
    <text evidence="3">The sequence shown here is derived from an EMBL/GenBank/DDBJ whole genome shotgun (WGS) entry which is preliminary data.</text>
</comment>
<dbReference type="InterPro" id="IPR032466">
    <property type="entry name" value="Metal_Hydrolase"/>
</dbReference>
<dbReference type="GO" id="GO:0005829">
    <property type="term" value="C:cytosol"/>
    <property type="evidence" value="ECO:0007669"/>
    <property type="project" value="TreeGrafter"/>
</dbReference>
<keyword evidence="4" id="KW-1185">Reference proteome</keyword>
<dbReference type="InterPro" id="IPR006680">
    <property type="entry name" value="Amidohydro-rel"/>
</dbReference>